<evidence type="ECO:0000313" key="1">
    <source>
        <dbReference type="EMBL" id="GHC12486.1"/>
    </source>
</evidence>
<gene>
    <name evidence="1" type="ORF">GCM10007291_07160</name>
</gene>
<accession>A0ABQ3F7W9</accession>
<organism evidence="1 2">
    <name type="scientific">Gemmobacter nanjingensis</name>
    <dbReference type="NCBI Taxonomy" id="488454"/>
    <lineage>
        <taxon>Bacteria</taxon>
        <taxon>Pseudomonadati</taxon>
        <taxon>Pseudomonadota</taxon>
        <taxon>Alphaproteobacteria</taxon>
        <taxon>Rhodobacterales</taxon>
        <taxon>Paracoccaceae</taxon>
        <taxon>Gemmobacter</taxon>
    </lineage>
</organism>
<comment type="caution">
    <text evidence="1">The sequence shown here is derived from an EMBL/GenBank/DDBJ whole genome shotgun (WGS) entry which is preliminary data.</text>
</comment>
<keyword evidence="2" id="KW-1185">Reference proteome</keyword>
<protein>
    <recommendedName>
        <fullName evidence="3">Phage tail protein</fullName>
    </recommendedName>
</protein>
<sequence>MRIVAWPPVGFMSRAPVVERPVARSQGLFSGARAVSSAGPARRVTSLSVSALSRSADVSRIKTNLIADARAAGTPITSALVRALEAQAREIARESRAGAGFMAQLWREIDGGVDLIRMSVCGDNWWMDQARSKARGGGYTAPLTWTTPTDPDLSWTSGGDPLRWFTGPVRIATTGTSADGYPTITLTGLPPNTIVARPDDVIRSYPAGANSETARAVTLAISDADGEVTIKLTSALPAGVISLQDMESVVFEVLGAPRGTQPVADNWALTVDLREVLPDEYAGATEVDPW</sequence>
<name>A0ABQ3F7W9_9RHOB</name>
<reference evidence="2" key="1">
    <citation type="journal article" date="2019" name="Int. J. Syst. Evol. Microbiol.">
        <title>The Global Catalogue of Microorganisms (GCM) 10K type strain sequencing project: providing services to taxonomists for standard genome sequencing and annotation.</title>
        <authorList>
            <consortium name="The Broad Institute Genomics Platform"/>
            <consortium name="The Broad Institute Genome Sequencing Center for Infectious Disease"/>
            <person name="Wu L."/>
            <person name="Ma J."/>
        </authorList>
    </citation>
    <scope>NUCLEOTIDE SEQUENCE [LARGE SCALE GENOMIC DNA]</scope>
    <source>
        <strain evidence="2">KCTC 23298</strain>
    </source>
</reference>
<evidence type="ECO:0000313" key="2">
    <source>
        <dbReference type="Proteomes" id="UP000658305"/>
    </source>
</evidence>
<dbReference type="EMBL" id="BMYI01000001">
    <property type="protein sequence ID" value="GHC12486.1"/>
    <property type="molecule type" value="Genomic_DNA"/>
</dbReference>
<proteinExistence type="predicted"/>
<evidence type="ECO:0008006" key="3">
    <source>
        <dbReference type="Google" id="ProtNLM"/>
    </source>
</evidence>
<dbReference type="Proteomes" id="UP000658305">
    <property type="component" value="Unassembled WGS sequence"/>
</dbReference>